<feature type="domain" description="Nephrocystin 3-like N-terminal" evidence="3">
    <location>
        <begin position="348"/>
        <end position="476"/>
    </location>
</feature>
<name>A0AAN4PR76_ASPLE</name>
<evidence type="ECO:0000256" key="1">
    <source>
        <dbReference type="ARBA" id="ARBA00022737"/>
    </source>
</evidence>
<evidence type="ECO:0000259" key="2">
    <source>
        <dbReference type="Pfam" id="PF24809"/>
    </source>
</evidence>
<dbReference type="InterPro" id="IPR056884">
    <property type="entry name" value="NPHP3-like_N"/>
</dbReference>
<proteinExistence type="predicted"/>
<organism evidence="4 5">
    <name type="scientific">Aspergillus lentulus</name>
    <dbReference type="NCBI Taxonomy" id="293939"/>
    <lineage>
        <taxon>Eukaryota</taxon>
        <taxon>Fungi</taxon>
        <taxon>Dikarya</taxon>
        <taxon>Ascomycota</taxon>
        <taxon>Pezizomycotina</taxon>
        <taxon>Eurotiomycetes</taxon>
        <taxon>Eurotiomycetidae</taxon>
        <taxon>Eurotiales</taxon>
        <taxon>Aspergillaceae</taxon>
        <taxon>Aspergillus</taxon>
        <taxon>Aspergillus subgen. Fumigati</taxon>
    </lineage>
</organism>
<keyword evidence="1" id="KW-0677">Repeat</keyword>
<protein>
    <recommendedName>
        <fullName evidence="6">Fungal STAND N-terminal Goodbye domain-containing protein</fullName>
    </recommendedName>
</protein>
<evidence type="ECO:0000313" key="4">
    <source>
        <dbReference type="EMBL" id="GAQ11472.1"/>
    </source>
</evidence>
<evidence type="ECO:0008006" key="6">
    <source>
        <dbReference type="Google" id="ProtNLM"/>
    </source>
</evidence>
<accession>A0AAN4PR76</accession>
<feature type="domain" description="DUF7708" evidence="2">
    <location>
        <begin position="78"/>
        <end position="211"/>
    </location>
</feature>
<dbReference type="AlphaFoldDB" id="A0AAN4PR76"/>
<gene>
    <name evidence="4" type="ORF">ALT_8793</name>
</gene>
<reference evidence="4 5" key="1">
    <citation type="submission" date="2015-11" db="EMBL/GenBank/DDBJ databases">
        <title>Aspergillus lentulus strain IFM 54703T.</title>
        <authorList>
            <person name="Kusuya Y."/>
            <person name="Sakai K."/>
            <person name="Kamei K."/>
            <person name="Takahashi H."/>
            <person name="Yaguchi T."/>
        </authorList>
    </citation>
    <scope>NUCLEOTIDE SEQUENCE [LARGE SCALE GENOMIC DNA]</scope>
    <source>
        <strain evidence="4 5">IFM 54703</strain>
    </source>
</reference>
<dbReference type="Proteomes" id="UP000051487">
    <property type="component" value="Unassembled WGS sequence"/>
</dbReference>
<dbReference type="Pfam" id="PF24809">
    <property type="entry name" value="DUF7708"/>
    <property type="match status" value="1"/>
</dbReference>
<evidence type="ECO:0000313" key="5">
    <source>
        <dbReference type="Proteomes" id="UP000051487"/>
    </source>
</evidence>
<evidence type="ECO:0000259" key="3">
    <source>
        <dbReference type="Pfam" id="PF24883"/>
    </source>
</evidence>
<dbReference type="Pfam" id="PF24883">
    <property type="entry name" value="NPHP3_N"/>
    <property type="match status" value="1"/>
</dbReference>
<sequence length="527" mass="59766">MTVPTKYSLSTDGQIYRDLYGNVDAELLREVQGADQSNVETLVQSIVQLAARTQGDFQVSRRTSSSRKVGAKVQQLATRIHDFMQVFSGIVEVIKGVDAQAGPIAYGSFVLLLAIAKNKQMHEDLISDTLETFRCWLSRLKMISLAEQRDETVQKHILEIYIKIIDFAQQSIRYYCSSSARRIFRGISKPPQLYAKKYADEIKESIADLMQGLLVLQHTIILEMSYTTQATNRLLSDGNAELHEIHIAKVRKLFNVPSTLSAEDMLQRSKGRFNGMFARGKSKTGTGRRAPPRLEQVSLSMVSQCPAYKEWVNSESSSLLLLEGDNYDLYDASRRVCWLSPVTIEFYEHVKEFERIHVLFHCIEGNQRPESGVILMLKSIIIQLLEQDIHLCAKRIDDICDAFKDPPPELDELIYAMFQILETSFQEIPLGQTVYIVLDGVEHLGSEIPQDFFGSLLHLLDRQDLKVTVKVFAVCRLGYWPNKSRSNDSSRSLKEAIGLGGHVDLMSRVLYHPGWKQGTLKTPKKLT</sequence>
<comment type="caution">
    <text evidence="4">The sequence shown here is derived from an EMBL/GenBank/DDBJ whole genome shotgun (WGS) entry which is preliminary data.</text>
</comment>
<dbReference type="EMBL" id="BCLY01000016">
    <property type="protein sequence ID" value="GAQ11472.1"/>
    <property type="molecule type" value="Genomic_DNA"/>
</dbReference>
<dbReference type="InterPro" id="IPR056125">
    <property type="entry name" value="DUF7708"/>
</dbReference>